<evidence type="ECO:0000259" key="4">
    <source>
        <dbReference type="Pfam" id="PF02902"/>
    </source>
</evidence>
<keyword evidence="3" id="KW-0378">Hydrolase</keyword>
<evidence type="ECO:0000256" key="2">
    <source>
        <dbReference type="ARBA" id="ARBA00022670"/>
    </source>
</evidence>
<dbReference type="Pfam" id="PF02902">
    <property type="entry name" value="Peptidase_C48"/>
    <property type="match status" value="1"/>
</dbReference>
<sequence length="208" mass="24270">MGQVFFLPSCPTCAVLQPHDWASQEVLCLVAAMARKQHEREGTSRWWLSPSFAEIALNPTGYDPNMLALIRKRFMGLADKLRQVYVPMLRGKHWYLMIVDMYQTSLIYLDSLKYPEDTAELKKQMKYVKRGFMSSMMATLQGALDMSGLSQPLDNNLTRAQWMMQANLWGDHDLPRNWNGFDYDSEPERALFRRRREARRARQAALEQ</sequence>
<comment type="similarity">
    <text evidence="1">Belongs to the peptidase C48 family.</text>
</comment>
<feature type="domain" description="Ubiquitin-like protease family profile" evidence="4">
    <location>
        <begin position="84"/>
        <end position="148"/>
    </location>
</feature>
<gene>
    <name evidence="5" type="ORF">PIB30_033923</name>
</gene>
<evidence type="ECO:0000256" key="1">
    <source>
        <dbReference type="ARBA" id="ARBA00005234"/>
    </source>
</evidence>
<protein>
    <recommendedName>
        <fullName evidence="4">Ubiquitin-like protease family profile domain-containing protein</fullName>
    </recommendedName>
</protein>
<keyword evidence="2" id="KW-0645">Protease</keyword>
<accession>A0ABU6XEA1</accession>
<name>A0ABU6XEA1_9FABA</name>
<evidence type="ECO:0000256" key="3">
    <source>
        <dbReference type="ARBA" id="ARBA00022801"/>
    </source>
</evidence>
<dbReference type="Gene3D" id="3.40.395.10">
    <property type="entry name" value="Adenoviral Proteinase, Chain A"/>
    <property type="match status" value="1"/>
</dbReference>
<reference evidence="5 6" key="1">
    <citation type="journal article" date="2023" name="Plants (Basel)">
        <title>Bridging the Gap: Combining Genomics and Transcriptomics Approaches to Understand Stylosanthes scabra, an Orphan Legume from the Brazilian Caatinga.</title>
        <authorList>
            <person name="Ferreira-Neto J.R.C."/>
            <person name="da Silva M.D."/>
            <person name="Binneck E."/>
            <person name="de Melo N.F."/>
            <person name="da Silva R.H."/>
            <person name="de Melo A.L.T.M."/>
            <person name="Pandolfi V."/>
            <person name="Bustamante F.O."/>
            <person name="Brasileiro-Vidal A.C."/>
            <person name="Benko-Iseppon A.M."/>
        </authorList>
    </citation>
    <scope>NUCLEOTIDE SEQUENCE [LARGE SCALE GENOMIC DNA]</scope>
    <source>
        <tissue evidence="5">Leaves</tissue>
    </source>
</reference>
<dbReference type="EMBL" id="JASCZI010211604">
    <property type="protein sequence ID" value="MED6195003.1"/>
    <property type="molecule type" value="Genomic_DNA"/>
</dbReference>
<keyword evidence="6" id="KW-1185">Reference proteome</keyword>
<dbReference type="Proteomes" id="UP001341840">
    <property type="component" value="Unassembled WGS sequence"/>
</dbReference>
<dbReference type="SUPFAM" id="SSF54001">
    <property type="entry name" value="Cysteine proteinases"/>
    <property type="match status" value="1"/>
</dbReference>
<organism evidence="5 6">
    <name type="scientific">Stylosanthes scabra</name>
    <dbReference type="NCBI Taxonomy" id="79078"/>
    <lineage>
        <taxon>Eukaryota</taxon>
        <taxon>Viridiplantae</taxon>
        <taxon>Streptophyta</taxon>
        <taxon>Embryophyta</taxon>
        <taxon>Tracheophyta</taxon>
        <taxon>Spermatophyta</taxon>
        <taxon>Magnoliopsida</taxon>
        <taxon>eudicotyledons</taxon>
        <taxon>Gunneridae</taxon>
        <taxon>Pentapetalae</taxon>
        <taxon>rosids</taxon>
        <taxon>fabids</taxon>
        <taxon>Fabales</taxon>
        <taxon>Fabaceae</taxon>
        <taxon>Papilionoideae</taxon>
        <taxon>50 kb inversion clade</taxon>
        <taxon>dalbergioids sensu lato</taxon>
        <taxon>Dalbergieae</taxon>
        <taxon>Pterocarpus clade</taxon>
        <taxon>Stylosanthes</taxon>
    </lineage>
</organism>
<dbReference type="InterPro" id="IPR038765">
    <property type="entry name" value="Papain-like_cys_pep_sf"/>
</dbReference>
<evidence type="ECO:0000313" key="6">
    <source>
        <dbReference type="Proteomes" id="UP001341840"/>
    </source>
</evidence>
<dbReference type="InterPro" id="IPR003653">
    <property type="entry name" value="Peptidase_C48_C"/>
</dbReference>
<evidence type="ECO:0000313" key="5">
    <source>
        <dbReference type="EMBL" id="MED6195003.1"/>
    </source>
</evidence>
<proteinExistence type="inferred from homology"/>
<comment type="caution">
    <text evidence="5">The sequence shown here is derived from an EMBL/GenBank/DDBJ whole genome shotgun (WGS) entry which is preliminary data.</text>
</comment>